<dbReference type="PATRIC" id="fig|1813736.3.peg.3269"/>
<comment type="similarity">
    <text evidence="9">Belongs to the KdpA family.</text>
</comment>
<keyword evidence="6 9" id="KW-1133">Transmembrane helix</keyword>
<accession>A0A143PNT3</accession>
<feature type="transmembrane region" description="Helical" evidence="9">
    <location>
        <begin position="489"/>
        <end position="517"/>
    </location>
</feature>
<dbReference type="GO" id="GO:0030955">
    <property type="term" value="F:potassium ion binding"/>
    <property type="evidence" value="ECO:0007669"/>
    <property type="project" value="UniProtKB-UniRule"/>
</dbReference>
<gene>
    <name evidence="9 10" type="primary">kdpA</name>
    <name evidence="10" type="ORF">LuPra_03069</name>
</gene>
<feature type="transmembrane region" description="Helical" evidence="9">
    <location>
        <begin position="374"/>
        <end position="400"/>
    </location>
</feature>
<evidence type="ECO:0000256" key="1">
    <source>
        <dbReference type="ARBA" id="ARBA00022448"/>
    </source>
</evidence>
<dbReference type="KEGG" id="abac:LuPra_03069"/>
<feature type="transmembrane region" description="Helical" evidence="9">
    <location>
        <begin position="175"/>
        <end position="193"/>
    </location>
</feature>
<evidence type="ECO:0000256" key="4">
    <source>
        <dbReference type="ARBA" id="ARBA00022692"/>
    </source>
</evidence>
<keyword evidence="5 9" id="KW-0630">Potassium</keyword>
<organism evidence="10 11">
    <name type="scientific">Luteitalea pratensis</name>
    <dbReference type="NCBI Taxonomy" id="1855912"/>
    <lineage>
        <taxon>Bacteria</taxon>
        <taxon>Pseudomonadati</taxon>
        <taxon>Acidobacteriota</taxon>
        <taxon>Vicinamibacteria</taxon>
        <taxon>Vicinamibacterales</taxon>
        <taxon>Vicinamibacteraceae</taxon>
        <taxon>Luteitalea</taxon>
    </lineage>
</organism>
<dbReference type="Pfam" id="PF03814">
    <property type="entry name" value="KdpA"/>
    <property type="match status" value="1"/>
</dbReference>
<dbReference type="EMBL" id="CP015136">
    <property type="protein sequence ID" value="AMY09843.1"/>
    <property type="molecule type" value="Genomic_DNA"/>
</dbReference>
<dbReference type="NCBIfam" id="TIGR00680">
    <property type="entry name" value="kdpA"/>
    <property type="match status" value="1"/>
</dbReference>
<reference evidence="11" key="2">
    <citation type="submission" date="2016-04" db="EMBL/GenBank/DDBJ databases">
        <title>First Complete Genome Sequence of a Subdivision 6 Acidobacterium.</title>
        <authorList>
            <person name="Huang S."/>
            <person name="Vieira S."/>
            <person name="Bunk B."/>
            <person name="Riedel T."/>
            <person name="Sproeer C."/>
            <person name="Overmann J."/>
        </authorList>
    </citation>
    <scope>NUCLEOTIDE SEQUENCE [LARGE SCALE GENOMIC DNA]</scope>
    <source>
        <strain evidence="11">DSM 100886 HEG_-6_39</strain>
    </source>
</reference>
<evidence type="ECO:0000256" key="9">
    <source>
        <dbReference type="HAMAP-Rule" id="MF_00275"/>
    </source>
</evidence>
<keyword evidence="4 9" id="KW-0812">Transmembrane</keyword>
<feature type="transmembrane region" description="Helical" evidence="9">
    <location>
        <begin position="6"/>
        <end position="27"/>
    </location>
</feature>
<feature type="transmembrane region" description="Helical" evidence="9">
    <location>
        <begin position="132"/>
        <end position="154"/>
    </location>
</feature>
<keyword evidence="2 9" id="KW-1003">Cell membrane</keyword>
<keyword evidence="7 9" id="KW-0406">Ion transport</keyword>
<dbReference type="STRING" id="1855912.LuPra_03069"/>
<name>A0A143PNT3_LUTPR</name>
<dbReference type="AlphaFoldDB" id="A0A143PNT3"/>
<evidence type="ECO:0000256" key="3">
    <source>
        <dbReference type="ARBA" id="ARBA00022538"/>
    </source>
</evidence>
<dbReference type="PANTHER" id="PTHR30607:SF2">
    <property type="entry name" value="POTASSIUM-TRANSPORTING ATPASE POTASSIUM-BINDING SUBUNIT"/>
    <property type="match status" value="1"/>
</dbReference>
<keyword evidence="10" id="KW-0378">Hydrolase</keyword>
<feature type="transmembrane region" description="Helical" evidence="9">
    <location>
        <begin position="283"/>
        <end position="303"/>
    </location>
</feature>
<evidence type="ECO:0000256" key="5">
    <source>
        <dbReference type="ARBA" id="ARBA00022958"/>
    </source>
</evidence>
<proteinExistence type="inferred from homology"/>
<keyword evidence="8 9" id="KW-0472">Membrane</keyword>
<reference evidence="10 11" key="1">
    <citation type="journal article" date="2016" name="Genome Announc.">
        <title>First Complete Genome Sequence of a Subdivision 6 Acidobacterium Strain.</title>
        <authorList>
            <person name="Huang S."/>
            <person name="Vieira S."/>
            <person name="Bunk B."/>
            <person name="Riedel T."/>
            <person name="Sproer C."/>
            <person name="Overmann J."/>
        </authorList>
    </citation>
    <scope>NUCLEOTIDE SEQUENCE [LARGE SCALE GENOMIC DNA]</scope>
    <source>
        <strain evidence="11">DSM 100886 HEG_-6_39</strain>
    </source>
</reference>
<feature type="transmembrane region" description="Helical" evidence="9">
    <location>
        <begin position="421"/>
        <end position="444"/>
    </location>
</feature>
<comment type="subcellular location">
    <subcellularLocation>
        <location evidence="9">Cell membrane</location>
        <topology evidence="9">Multi-pass membrane protein</topology>
    </subcellularLocation>
</comment>
<keyword evidence="11" id="KW-1185">Reference proteome</keyword>
<sequence>MGSDIVINLAIIAIVVATSLPLGRYIWKVFTDQRTWLDTVFEPIERLVLRATGVSIEEQDWRAYVVSLLASNVVMWVVAFGVLTVQARLPLNPDRIGGMDPTLAFNTASSFTTNTNLQHYSGETGLSTFSQLFVIVWLQFVTAATGIAACIAVFRGLAGNRLATLGNFYRDCARASVRVLLPLAMVVAVLLVWQGVPVTYGGASAATTVEGRAQSIARGMVAPEVAIKQLGTNGGGYFGPNSAHPFENPTPLSNFVETWSIAAIPMAMVWTLGHFVGRRRLAVVVFATMLAIYVPMVVGATVWERAGSLPLTAIGVDHTAGSLEGKEVRFGSGLSALWAVTTTVTSNGSVNAMHDSMTPLGGLMLLAGMWLNNVFGGVGVGLINMVLYLIVTVFVAGMMVGRTPEFLGKKVEAHEMKLASLALLWHPLVILVMTAIACVVWVQATDPGTALGWLKNPGPHGFSEMLYEFTSAAANNGSGFEGLGDNTPFWNVATGLVMLLSRYIPIIAPVALVASLATKPATEASAGSLRADSVTFGTMLWGVTIIIGLLMFLPVAVLGPMAEHLSQGVMR</sequence>
<feature type="transmembrane region" description="Helical" evidence="9">
    <location>
        <begin position="538"/>
        <end position="562"/>
    </location>
</feature>
<feature type="transmembrane region" description="Helical" evidence="9">
    <location>
        <begin position="63"/>
        <end position="85"/>
    </location>
</feature>
<dbReference type="RefSeq" id="WP_110171554.1">
    <property type="nucleotide sequence ID" value="NZ_CP015136.1"/>
</dbReference>
<protein>
    <recommendedName>
        <fullName evidence="9">Potassium-transporting ATPase potassium-binding subunit</fullName>
    </recommendedName>
    <alternativeName>
        <fullName evidence="9">ATP phosphohydrolase [potassium-transporting] A chain</fullName>
    </alternativeName>
    <alternativeName>
        <fullName evidence="9">Potassium-binding and translocating subunit A</fullName>
    </alternativeName>
    <alternativeName>
        <fullName evidence="9">Potassium-translocating ATPase A chain</fullName>
    </alternativeName>
</protein>
<evidence type="ECO:0000256" key="6">
    <source>
        <dbReference type="ARBA" id="ARBA00022989"/>
    </source>
</evidence>
<feature type="transmembrane region" description="Helical" evidence="9">
    <location>
        <begin position="258"/>
        <end position="276"/>
    </location>
</feature>
<dbReference type="HAMAP" id="MF_00275">
    <property type="entry name" value="KdpA"/>
    <property type="match status" value="1"/>
</dbReference>
<evidence type="ECO:0000256" key="8">
    <source>
        <dbReference type="ARBA" id="ARBA00023136"/>
    </source>
</evidence>
<dbReference type="GO" id="GO:0005886">
    <property type="term" value="C:plasma membrane"/>
    <property type="evidence" value="ECO:0007669"/>
    <property type="project" value="UniProtKB-SubCell"/>
</dbReference>
<dbReference type="GO" id="GO:0016787">
    <property type="term" value="F:hydrolase activity"/>
    <property type="evidence" value="ECO:0007669"/>
    <property type="project" value="UniProtKB-KW"/>
</dbReference>
<dbReference type="PANTHER" id="PTHR30607">
    <property type="entry name" value="POTASSIUM-TRANSPORTING ATPASE A CHAIN"/>
    <property type="match status" value="1"/>
</dbReference>
<keyword evidence="1 9" id="KW-0813">Transport</keyword>
<dbReference type="GO" id="GO:0008556">
    <property type="term" value="F:P-type potassium transmembrane transporter activity"/>
    <property type="evidence" value="ECO:0007669"/>
    <property type="project" value="InterPro"/>
</dbReference>
<dbReference type="Proteomes" id="UP000076079">
    <property type="component" value="Chromosome"/>
</dbReference>
<comment type="function">
    <text evidence="9">Part of the high-affinity ATP-driven potassium transport (or Kdp) system, which catalyzes the hydrolysis of ATP coupled with the electrogenic transport of potassium into the cytoplasm. This subunit binds the extracellular potassium ions and delivers the ions to the membrane domain of KdpB through an intramembrane tunnel.</text>
</comment>
<evidence type="ECO:0000313" key="11">
    <source>
        <dbReference type="Proteomes" id="UP000076079"/>
    </source>
</evidence>
<evidence type="ECO:0000256" key="2">
    <source>
        <dbReference type="ARBA" id="ARBA00022475"/>
    </source>
</evidence>
<comment type="subunit">
    <text evidence="9">The system is composed of three essential subunits: KdpA, KdpB and KdpC.</text>
</comment>
<dbReference type="PIRSF" id="PIRSF001294">
    <property type="entry name" value="K_ATPaseA"/>
    <property type="match status" value="1"/>
</dbReference>
<evidence type="ECO:0000256" key="7">
    <source>
        <dbReference type="ARBA" id="ARBA00023065"/>
    </source>
</evidence>
<dbReference type="OrthoDB" id="9763796at2"/>
<dbReference type="InterPro" id="IPR004623">
    <property type="entry name" value="KdpA"/>
</dbReference>
<keyword evidence="3 9" id="KW-0633">Potassium transport</keyword>
<evidence type="ECO:0000313" key="10">
    <source>
        <dbReference type="EMBL" id="AMY09843.1"/>
    </source>
</evidence>